<evidence type="ECO:0000313" key="2">
    <source>
        <dbReference type="Proteomes" id="UP001231649"/>
    </source>
</evidence>
<comment type="caution">
    <text evidence="1">The sequence shown here is derived from an EMBL/GenBank/DDBJ whole genome shotgun (WGS) entry which is preliminary data.</text>
</comment>
<gene>
    <name evidence="1" type="ORF">PYW08_009669</name>
</gene>
<keyword evidence="2" id="KW-1185">Reference proteome</keyword>
<evidence type="ECO:0000313" key="1">
    <source>
        <dbReference type="EMBL" id="KAJ8709665.1"/>
    </source>
</evidence>
<dbReference type="EMBL" id="CM056800">
    <property type="protein sequence ID" value="KAJ8709665.1"/>
    <property type="molecule type" value="Genomic_DNA"/>
</dbReference>
<reference evidence="1" key="1">
    <citation type="submission" date="2023-03" db="EMBL/GenBank/DDBJ databases">
        <title>Chromosome-level genomes of two armyworms, Mythimna separata and Mythimna loreyi, provide insights into the biosynthesis and reception of sex pheromones.</title>
        <authorList>
            <person name="Zhao H."/>
        </authorList>
    </citation>
    <scope>NUCLEOTIDE SEQUENCE</scope>
    <source>
        <strain evidence="1">BeijingLab</strain>
    </source>
</reference>
<accession>A0ACC2QBI8</accession>
<sequence length="629" mass="71428">MYQSIIAILCDAACCSYEKPRCYRKGGYVRGWNRHVSESHREARLSFQLWREAGKPLGGQLYENMVQTRKQFKSKLKWCQDNQEQIVMDKLACLHSNNNFKSFWKSTNNLNHRSSFPVSVDGLTDTAEISNLFKDLFTVKSPLGPSSFGGDDIRPLSQSVSIRFSAREVKNVIVHMKRGKSPGHDGLSMEHLRHAGIHLPRVLALFFNCCVSHAYLPKDMMRTIVVPIVKNKTSDISDKGNYRPISLATIVAKVFDSLLNKVLKNYIKLHDAQHGFREGLSTETAVLCLKKTVSYYTGNQTPVFACFLDMSRAFDMVSYDKLWSKLCDANVPRDVIHIFKYWYSHQVNCVRWANVFSDEYVMECGVRQGGLTSPTLFNLYINDLIVELSGLHAGCYIDGVAFNNISYADDMALLSPSMAGLIKLLRVCECYAEGHGLRYNSKKSELLIFKAVNKSAESYPAVSLNGSVLNRVRQFKYLGHIVTEDLKDNLDVDRERRALAVRCNMLIRRFSRCTDSVKITLFRAYCQVFYTCSLWTNYTQKAVNTLRVQYNNAFRMLLGLPRFCSASGMFADARTNSFAAVRHRRAASLLRRVRASTNGHLSVIANKLDCPIIWSLSRLHAPVQPGTVY</sequence>
<dbReference type="Proteomes" id="UP001231649">
    <property type="component" value="Chromosome 24"/>
</dbReference>
<protein>
    <submittedName>
        <fullName evidence="1">Uncharacterized protein</fullName>
    </submittedName>
</protein>
<name>A0ACC2QBI8_9NEOP</name>
<proteinExistence type="predicted"/>
<organism evidence="1 2">
    <name type="scientific">Mythimna loreyi</name>
    <dbReference type="NCBI Taxonomy" id="667449"/>
    <lineage>
        <taxon>Eukaryota</taxon>
        <taxon>Metazoa</taxon>
        <taxon>Ecdysozoa</taxon>
        <taxon>Arthropoda</taxon>
        <taxon>Hexapoda</taxon>
        <taxon>Insecta</taxon>
        <taxon>Pterygota</taxon>
        <taxon>Neoptera</taxon>
        <taxon>Endopterygota</taxon>
        <taxon>Lepidoptera</taxon>
        <taxon>Glossata</taxon>
        <taxon>Ditrysia</taxon>
        <taxon>Noctuoidea</taxon>
        <taxon>Noctuidae</taxon>
        <taxon>Noctuinae</taxon>
        <taxon>Hadenini</taxon>
        <taxon>Mythimna</taxon>
    </lineage>
</organism>